<dbReference type="InterPro" id="IPR036188">
    <property type="entry name" value="FAD/NAD-bd_sf"/>
</dbReference>
<proteinExistence type="predicted"/>
<dbReference type="InterPro" id="IPR017896">
    <property type="entry name" value="4Fe4S_Fe-S-bd"/>
</dbReference>
<dbReference type="PRINTS" id="PR00368">
    <property type="entry name" value="FADPNR"/>
</dbReference>
<dbReference type="Gene3D" id="1.10.1060.10">
    <property type="entry name" value="Alpha-helical ferredoxin"/>
    <property type="match status" value="1"/>
</dbReference>
<dbReference type="PANTHER" id="PTHR42783">
    <property type="entry name" value="GLUTAMATE SYNTHASE [NADPH] SMALL CHAIN"/>
    <property type="match status" value="1"/>
</dbReference>
<dbReference type="Proteomes" id="UP000319941">
    <property type="component" value="Unassembled WGS sequence"/>
</dbReference>
<dbReference type="PANTHER" id="PTHR42783:SF3">
    <property type="entry name" value="GLUTAMATE SYNTHASE [NADPH] SMALL CHAIN-RELATED"/>
    <property type="match status" value="1"/>
</dbReference>
<reference evidence="2 3" key="1">
    <citation type="submission" date="2019-07" db="EMBL/GenBank/DDBJ databases">
        <title>Diversity of Bacteria from Kongsfjorden, Arctic.</title>
        <authorList>
            <person name="Yu Y."/>
        </authorList>
    </citation>
    <scope>NUCLEOTIDE SEQUENCE [LARGE SCALE GENOMIC DNA]</scope>
    <source>
        <strain evidence="2 3">SM1923</strain>
    </source>
</reference>
<dbReference type="AlphaFoldDB" id="A0A558HUH2"/>
<comment type="caution">
    <text evidence="2">The sequence shown here is derived from an EMBL/GenBank/DDBJ whole genome shotgun (WGS) entry which is preliminary data.</text>
</comment>
<dbReference type="InterPro" id="IPR028261">
    <property type="entry name" value="DPD_II"/>
</dbReference>
<protein>
    <submittedName>
        <fullName evidence="2">NAD(P)-dependent oxidoreductase</fullName>
    </submittedName>
</protein>
<dbReference type="SUPFAM" id="SSF46548">
    <property type="entry name" value="alpha-helical ferredoxin"/>
    <property type="match status" value="1"/>
</dbReference>
<dbReference type="OrthoDB" id="9803192at2"/>
<evidence type="ECO:0000259" key="1">
    <source>
        <dbReference type="PROSITE" id="PS51379"/>
    </source>
</evidence>
<feature type="domain" description="4Fe-4S ferredoxin-type" evidence="1">
    <location>
        <begin position="57"/>
        <end position="90"/>
    </location>
</feature>
<dbReference type="InterPro" id="IPR023753">
    <property type="entry name" value="FAD/NAD-binding_dom"/>
</dbReference>
<dbReference type="STRING" id="553385.GCA_000591415_01973"/>
<evidence type="ECO:0000313" key="2">
    <source>
        <dbReference type="EMBL" id="TVU72738.1"/>
    </source>
</evidence>
<dbReference type="Pfam" id="PF14691">
    <property type="entry name" value="Fer4_20"/>
    <property type="match status" value="1"/>
</dbReference>
<organism evidence="2 3">
    <name type="scientific">Cobetia crustatorum</name>
    <dbReference type="NCBI Taxonomy" id="553385"/>
    <lineage>
        <taxon>Bacteria</taxon>
        <taxon>Pseudomonadati</taxon>
        <taxon>Pseudomonadota</taxon>
        <taxon>Gammaproteobacteria</taxon>
        <taxon>Oceanospirillales</taxon>
        <taxon>Halomonadaceae</taxon>
        <taxon>Cobetia</taxon>
    </lineage>
</organism>
<accession>A0A558HUH2</accession>
<dbReference type="GO" id="GO:0051536">
    <property type="term" value="F:iron-sulfur cluster binding"/>
    <property type="evidence" value="ECO:0007669"/>
    <property type="project" value="InterPro"/>
</dbReference>
<dbReference type="EMBL" id="VNFH01000002">
    <property type="protein sequence ID" value="TVU72738.1"/>
    <property type="molecule type" value="Genomic_DNA"/>
</dbReference>
<dbReference type="SUPFAM" id="SSF51971">
    <property type="entry name" value="Nucleotide-binding domain"/>
    <property type="match status" value="1"/>
</dbReference>
<dbReference type="PRINTS" id="PR00469">
    <property type="entry name" value="PNDRDTASEII"/>
</dbReference>
<dbReference type="Pfam" id="PF07992">
    <property type="entry name" value="Pyr_redox_2"/>
    <property type="match status" value="1"/>
</dbReference>
<dbReference type="Gene3D" id="3.50.50.60">
    <property type="entry name" value="FAD/NAD(P)-binding domain"/>
    <property type="match status" value="2"/>
</dbReference>
<dbReference type="InterPro" id="IPR009051">
    <property type="entry name" value="Helical_ferredxn"/>
</dbReference>
<sequence length="480" mass="51352">MTYRLITTNNNHPARLSAGRSHTVTTSSSPSHWTPAGFEEEALSARFTDLHPALGKRQAIIESARCLYCYDAPCIKACPTSIDIPTFIRRIHDDNLEGAASEILDANILGGSCARVCPTEILCEQSCVRNQGDECQPVLIGLLQRHALDNAKFESHPFTRAAHTGRRVAVVGAGPAGLSCAHRLARFGHDVVIFEAEEKAGGLNEYGIARYKLTDDFAAREVEFLLEIGGIEIRHGQRLGDNLAIAELTREFDSVFLGLGLGTSHSLGLTGEDAPGLMAATDYIKVLRQSSELNVLAVPKHAVVIGAGNTAIDIAVQVKRLGAESVDLVYRRGEAQMSATPHEQDIARANGVMIHTWARPLAIDSNTDGQLSAMQFARTRVEDGRLIDSGETFSLACDGVFTAIGQGFDDASLSDVHAAGMARSGAKIEVDTMLRTSLPGVYAGGDCIARGQDLTVQAVAHGKLAAEAIHHDLMLKVEAA</sequence>
<gene>
    <name evidence="2" type="ORF">FQP86_03440</name>
</gene>
<evidence type="ECO:0000313" key="3">
    <source>
        <dbReference type="Proteomes" id="UP000319941"/>
    </source>
</evidence>
<dbReference type="GO" id="GO:0016491">
    <property type="term" value="F:oxidoreductase activity"/>
    <property type="evidence" value="ECO:0007669"/>
    <property type="project" value="InterPro"/>
</dbReference>
<name>A0A558HUH2_9GAMM</name>
<keyword evidence="3" id="KW-1185">Reference proteome</keyword>
<dbReference type="PROSITE" id="PS51379">
    <property type="entry name" value="4FE4S_FER_2"/>
    <property type="match status" value="1"/>
</dbReference>